<evidence type="ECO:0000256" key="3">
    <source>
        <dbReference type="ARBA" id="ARBA00022989"/>
    </source>
</evidence>
<accession>A0A813ZBZ3</accession>
<keyword evidence="4 5" id="KW-0472">Membrane</keyword>
<sequence length="773" mass="90551">MEREEIINSIETNLISNFQSITIKNRLKKFFGLPTSIHSEYIDDNEQCSWSSNTLLCATAFLEDAVNYQSIRHKITRKYLLIYRWFSCPMIKKLHQIMLIINLCLAFFERPSSFSITSDVRDKPDRIIFPYFILMTIEGLTLLWFSCYIFVKIACFGIKYIRQRFWIVIFFIVISYSLCEWFVMLLFLSQTYQGIRLRRMFRPIFMIESSQLMKKAFAALHKNALTIIASISLALIHILFFAVMAMFLFPRSDTRPDSQGSTYFSNLHDSTLQLLVLHSTANNPDIMIPAYSDNRLNALFFIIFVVIGIYWIQNIITAVVYRAFRGYFLNSIINLQLRRRIAVRASFEILKKRITSEGLIEIKDNIPISVVQIVLNYVSMNKWHFNRINERLSALIHENDSINLDQYSHTMQLLDLNPKLAPGLNIRTLGENTLDRFKAICRSKAFDFIGTILAILSVLFVTIEVSDHHLNTNYNDIVTYTLPMAIINLCFIFYFVLEIVLKAWAFGTVNFFRSSSMHILEAIVAFTCFFLQIIYLAIHRTLIVSLIYVEMIKKEKTIFPLWAAIKVCNMLFIYRLIRFLPASKNIRIIVGTILDEFRNGGAFFGLLFSFYYVYSIFGMELFGGEVDDLYRRYNQSNITVCGTYEQLEYWPNGFNDFYSSIITLYNIMIVNQWYVFVYGFRAATNSIWSELYFILWYLFVTTIGLNVCLALSGDIHDAKKQRADQNEELIVSNMYDIYRSHINEPSSEEITRRLNEHPYINFRQHSNEEINLA</sequence>
<organism evidence="7 8">
    <name type="scientific">Rotaria sordida</name>
    <dbReference type="NCBI Taxonomy" id="392033"/>
    <lineage>
        <taxon>Eukaryota</taxon>
        <taxon>Metazoa</taxon>
        <taxon>Spiralia</taxon>
        <taxon>Gnathifera</taxon>
        <taxon>Rotifera</taxon>
        <taxon>Eurotatoria</taxon>
        <taxon>Bdelloidea</taxon>
        <taxon>Philodinida</taxon>
        <taxon>Philodinidae</taxon>
        <taxon>Rotaria</taxon>
    </lineage>
</organism>
<keyword evidence="2 5" id="KW-0812">Transmembrane</keyword>
<comment type="subcellular location">
    <subcellularLocation>
        <location evidence="1">Membrane</location>
        <topology evidence="1">Multi-pass membrane protein</topology>
    </subcellularLocation>
</comment>
<dbReference type="GO" id="GO:0097682">
    <property type="term" value="F:intracellularly phosphatidylinositol-3,5-bisphosphate-gated monatomic cation channel activity"/>
    <property type="evidence" value="ECO:0007669"/>
    <property type="project" value="TreeGrafter"/>
</dbReference>
<reference evidence="7" key="1">
    <citation type="submission" date="2021-02" db="EMBL/GenBank/DDBJ databases">
        <authorList>
            <person name="Nowell W R."/>
        </authorList>
    </citation>
    <scope>NUCLEOTIDE SEQUENCE</scope>
</reference>
<dbReference type="PANTHER" id="PTHR46768">
    <property type="entry name" value="TWO PORE CALCIUM CHANNEL PROTEIN 2"/>
    <property type="match status" value="1"/>
</dbReference>
<protein>
    <recommendedName>
        <fullName evidence="6">Ion transport domain-containing protein</fullName>
    </recommendedName>
</protein>
<feature type="transmembrane region" description="Helical" evidence="5">
    <location>
        <begin position="224"/>
        <end position="249"/>
    </location>
</feature>
<feature type="domain" description="Ion transport" evidence="6">
    <location>
        <begin position="100"/>
        <end position="324"/>
    </location>
</feature>
<dbReference type="GO" id="GO:0022832">
    <property type="term" value="F:voltage-gated channel activity"/>
    <property type="evidence" value="ECO:0007669"/>
    <property type="project" value="InterPro"/>
</dbReference>
<dbReference type="InterPro" id="IPR028798">
    <property type="entry name" value="TPC2"/>
</dbReference>
<keyword evidence="3 5" id="KW-1133">Transmembrane helix</keyword>
<dbReference type="Gene3D" id="1.20.120.350">
    <property type="entry name" value="Voltage-gated potassium channels. Chain C"/>
    <property type="match status" value="1"/>
</dbReference>
<dbReference type="AlphaFoldDB" id="A0A813ZBZ3"/>
<dbReference type="Proteomes" id="UP000663864">
    <property type="component" value="Unassembled WGS sequence"/>
</dbReference>
<feature type="domain" description="Ion transport" evidence="6">
    <location>
        <begin position="444"/>
        <end position="722"/>
    </location>
</feature>
<feature type="transmembrane region" description="Helical" evidence="5">
    <location>
        <begin position="518"/>
        <end position="538"/>
    </location>
</feature>
<evidence type="ECO:0000256" key="5">
    <source>
        <dbReference type="SAM" id="Phobius"/>
    </source>
</evidence>
<dbReference type="GO" id="GO:0075509">
    <property type="term" value="P:endocytosis involved in viral entry into host cell"/>
    <property type="evidence" value="ECO:0007669"/>
    <property type="project" value="TreeGrafter"/>
</dbReference>
<feature type="transmembrane region" description="Helical" evidence="5">
    <location>
        <begin position="296"/>
        <end position="313"/>
    </location>
</feature>
<feature type="transmembrane region" description="Helical" evidence="5">
    <location>
        <begin position="657"/>
        <end position="679"/>
    </location>
</feature>
<feature type="transmembrane region" description="Helical" evidence="5">
    <location>
        <begin position="691"/>
        <end position="712"/>
    </location>
</feature>
<dbReference type="InterPro" id="IPR005821">
    <property type="entry name" value="Ion_trans_dom"/>
</dbReference>
<comment type="caution">
    <text evidence="7">The sequence shown here is derived from an EMBL/GenBank/DDBJ whole genome shotgun (WGS) entry which is preliminary data.</text>
</comment>
<dbReference type="SUPFAM" id="SSF81324">
    <property type="entry name" value="Voltage-gated potassium channels"/>
    <property type="match status" value="2"/>
</dbReference>
<dbReference type="InterPro" id="IPR027359">
    <property type="entry name" value="Volt_channel_dom_sf"/>
</dbReference>
<evidence type="ECO:0000256" key="1">
    <source>
        <dbReference type="ARBA" id="ARBA00004141"/>
    </source>
</evidence>
<feature type="transmembrane region" description="Helical" evidence="5">
    <location>
        <begin position="558"/>
        <end position="577"/>
    </location>
</feature>
<evidence type="ECO:0000313" key="8">
    <source>
        <dbReference type="Proteomes" id="UP000663864"/>
    </source>
</evidence>
<dbReference type="Pfam" id="PF00520">
    <property type="entry name" value="Ion_trans"/>
    <property type="match status" value="2"/>
</dbReference>
<dbReference type="GO" id="GO:0005765">
    <property type="term" value="C:lysosomal membrane"/>
    <property type="evidence" value="ECO:0007669"/>
    <property type="project" value="InterPro"/>
</dbReference>
<proteinExistence type="predicted"/>
<evidence type="ECO:0000259" key="6">
    <source>
        <dbReference type="Pfam" id="PF00520"/>
    </source>
</evidence>
<gene>
    <name evidence="7" type="ORF">ZHD862_LOCUS7159</name>
</gene>
<dbReference type="Gene3D" id="1.10.287.70">
    <property type="match status" value="2"/>
</dbReference>
<feature type="transmembrane region" description="Helical" evidence="5">
    <location>
        <begin position="445"/>
        <end position="465"/>
    </location>
</feature>
<dbReference type="GO" id="GO:0015280">
    <property type="term" value="F:ligand-gated sodium channel activity"/>
    <property type="evidence" value="ECO:0007669"/>
    <property type="project" value="TreeGrafter"/>
</dbReference>
<evidence type="ECO:0000256" key="2">
    <source>
        <dbReference type="ARBA" id="ARBA00022692"/>
    </source>
</evidence>
<dbReference type="PANTHER" id="PTHR46768:SF1">
    <property type="entry name" value="TWO PORE CHANNEL PROTEIN 2"/>
    <property type="match status" value="1"/>
</dbReference>
<dbReference type="GO" id="GO:0019722">
    <property type="term" value="P:calcium-mediated signaling"/>
    <property type="evidence" value="ECO:0007669"/>
    <property type="project" value="TreeGrafter"/>
</dbReference>
<feature type="transmembrane region" description="Helical" evidence="5">
    <location>
        <begin position="477"/>
        <end position="497"/>
    </location>
</feature>
<dbReference type="EMBL" id="CAJNOT010000214">
    <property type="protein sequence ID" value="CAF0896476.1"/>
    <property type="molecule type" value="Genomic_DNA"/>
</dbReference>
<evidence type="ECO:0000256" key="4">
    <source>
        <dbReference type="ARBA" id="ARBA00023136"/>
    </source>
</evidence>
<name>A0A813ZBZ3_9BILA</name>
<feature type="transmembrane region" description="Helical" evidence="5">
    <location>
        <begin position="597"/>
        <end position="617"/>
    </location>
</feature>
<feature type="transmembrane region" description="Helical" evidence="5">
    <location>
        <begin position="165"/>
        <end position="188"/>
    </location>
</feature>
<evidence type="ECO:0000313" key="7">
    <source>
        <dbReference type="EMBL" id="CAF0896476.1"/>
    </source>
</evidence>
<feature type="transmembrane region" description="Helical" evidence="5">
    <location>
        <begin position="128"/>
        <end position="153"/>
    </location>
</feature>